<name>A0A845UFI3_9PROT</name>
<accession>A0A845UFI3</accession>
<proteinExistence type="predicted"/>
<dbReference type="EMBL" id="WNJL01000037">
    <property type="protein sequence ID" value="NDU43350.1"/>
    <property type="molecule type" value="Genomic_DNA"/>
</dbReference>
<gene>
    <name evidence="1" type="ORF">GL267_12120</name>
</gene>
<dbReference type="AlphaFoldDB" id="A0A845UFI3"/>
<comment type="caution">
    <text evidence="1">The sequence shown here is derived from an EMBL/GenBank/DDBJ whole genome shotgun (WGS) entry which is preliminary data.</text>
</comment>
<sequence>MDNLNWFGKMILAIAFAVSFFATQGIMDLADAGTAKAPQVNTCKPIMADSTPLVFPYSTNVVINPTANWGLKDMTFKKAVFLSLPHLYQGKPVCVLDTRADSAAVLTCEAILGHGRHETFHAFKDGWVLYQVK</sequence>
<protein>
    <submittedName>
        <fullName evidence="1">Uncharacterized protein</fullName>
    </submittedName>
</protein>
<organism evidence="1">
    <name type="scientific">Acidithiobacillus ferrianus</name>
    <dbReference type="NCBI Taxonomy" id="2678518"/>
    <lineage>
        <taxon>Bacteria</taxon>
        <taxon>Pseudomonadati</taxon>
        <taxon>Pseudomonadota</taxon>
        <taxon>Acidithiobacillia</taxon>
        <taxon>Acidithiobacillales</taxon>
        <taxon>Acidithiobacillaceae</taxon>
        <taxon>Acidithiobacillus</taxon>
    </lineage>
</organism>
<evidence type="ECO:0000313" key="1">
    <source>
        <dbReference type="EMBL" id="NDU43350.1"/>
    </source>
</evidence>
<dbReference type="RefSeq" id="WP_163098554.1">
    <property type="nucleotide sequence ID" value="NZ_CP127523.1"/>
</dbReference>
<reference evidence="1" key="1">
    <citation type="submission" date="2019-11" db="EMBL/GenBank/DDBJ databases">
        <title>Acidithiobacillus ferrianus sp. nov.: a facultatively anaerobic and extremely acidophilic chemolithoautotroph.</title>
        <authorList>
            <person name="Norris P.R."/>
            <person name="Falagan C."/>
            <person name="Moya-Beltran A."/>
            <person name="Castro M."/>
            <person name="Quatrini R."/>
            <person name="Johnson D.B."/>
        </authorList>
    </citation>
    <scope>NUCLEOTIDE SEQUENCE [LARGE SCALE GENOMIC DNA]</scope>
    <source>
        <strain evidence="1">MG</strain>
    </source>
</reference>